<gene>
    <name evidence="4" type="primary">thiD</name>
    <name evidence="4" type="ORF">GCM10011613_20420</name>
</gene>
<feature type="domain" description="Pyridoxamine kinase/Phosphomethylpyrimidine kinase" evidence="3">
    <location>
        <begin position="17"/>
        <end position="263"/>
    </location>
</feature>
<dbReference type="RefSeq" id="WP_189418059.1">
    <property type="nucleotide sequence ID" value="NZ_BMYZ01000001.1"/>
</dbReference>
<sequence>MNPKTNTPIAMTIAGSDSGGGAGIQADLKTFAALGVYGCSAIASLTAQNTRGVQGVLPIAPAFVQAQIQSVLSDIQVGAIKTGMLATADIISAVAESLADNSIPLVLDPVMVATSGDRLLAEDAINNLITKLIPRASVLTPNLLEAAALLNTRVASSIVEMEQQAKHLLAMGAQAVLMKGGHASGEDATDLLMTNAGVELFRAKRIDTKNTHGTGCTLASAIAAGLAKNLTLRDAVAQAKDYLHNALLHSNELNIGQGSGPVHHFYKFY</sequence>
<accession>A0ABQ3B1E5</accession>
<keyword evidence="5" id="KW-1185">Reference proteome</keyword>
<dbReference type="InterPro" id="IPR004399">
    <property type="entry name" value="HMP/HMP-P_kinase_dom"/>
</dbReference>
<dbReference type="SUPFAM" id="SSF53613">
    <property type="entry name" value="Ribokinase-like"/>
    <property type="match status" value="1"/>
</dbReference>
<dbReference type="GO" id="GO:0016301">
    <property type="term" value="F:kinase activity"/>
    <property type="evidence" value="ECO:0007669"/>
    <property type="project" value="UniProtKB-KW"/>
</dbReference>
<evidence type="ECO:0000256" key="1">
    <source>
        <dbReference type="ARBA" id="ARBA00004948"/>
    </source>
</evidence>
<evidence type="ECO:0000313" key="4">
    <source>
        <dbReference type="EMBL" id="GGY74869.1"/>
    </source>
</evidence>
<protein>
    <recommendedName>
        <fullName evidence="2">hydroxymethylpyrimidine kinase</fullName>
        <ecNumber evidence="2">2.7.1.49</ecNumber>
    </recommendedName>
</protein>
<evidence type="ECO:0000259" key="3">
    <source>
        <dbReference type="Pfam" id="PF08543"/>
    </source>
</evidence>
<dbReference type="NCBIfam" id="TIGR00097">
    <property type="entry name" value="HMP-P_kinase"/>
    <property type="match status" value="1"/>
</dbReference>
<dbReference type="EC" id="2.7.1.49" evidence="2"/>
<dbReference type="CDD" id="cd01169">
    <property type="entry name" value="HMPP_kinase"/>
    <property type="match status" value="1"/>
</dbReference>
<dbReference type="Pfam" id="PF08543">
    <property type="entry name" value="Phos_pyr_kin"/>
    <property type="match status" value="1"/>
</dbReference>
<proteinExistence type="predicted"/>
<reference evidence="5" key="1">
    <citation type="journal article" date="2019" name="Int. J. Syst. Evol. Microbiol.">
        <title>The Global Catalogue of Microorganisms (GCM) 10K type strain sequencing project: providing services to taxonomists for standard genome sequencing and annotation.</title>
        <authorList>
            <consortium name="The Broad Institute Genomics Platform"/>
            <consortium name="The Broad Institute Genome Sequencing Center for Infectious Disease"/>
            <person name="Wu L."/>
            <person name="Ma J."/>
        </authorList>
    </citation>
    <scope>NUCLEOTIDE SEQUENCE [LARGE SCALE GENOMIC DNA]</scope>
    <source>
        <strain evidence="5">KCTC 32239</strain>
    </source>
</reference>
<keyword evidence="4" id="KW-0808">Transferase</keyword>
<dbReference type="InterPro" id="IPR029056">
    <property type="entry name" value="Ribokinase-like"/>
</dbReference>
<comment type="pathway">
    <text evidence="1">Cofactor biosynthesis; thiamine diphosphate biosynthesis.</text>
</comment>
<organism evidence="4 5">
    <name type="scientific">Cellvibrio zantedeschiae</name>
    <dbReference type="NCBI Taxonomy" id="1237077"/>
    <lineage>
        <taxon>Bacteria</taxon>
        <taxon>Pseudomonadati</taxon>
        <taxon>Pseudomonadota</taxon>
        <taxon>Gammaproteobacteria</taxon>
        <taxon>Cellvibrionales</taxon>
        <taxon>Cellvibrionaceae</taxon>
        <taxon>Cellvibrio</taxon>
    </lineage>
</organism>
<comment type="caution">
    <text evidence="4">The sequence shown here is derived from an EMBL/GenBank/DDBJ whole genome shotgun (WGS) entry which is preliminary data.</text>
</comment>
<dbReference type="EMBL" id="BMYZ01000001">
    <property type="protein sequence ID" value="GGY74869.1"/>
    <property type="molecule type" value="Genomic_DNA"/>
</dbReference>
<keyword evidence="4" id="KW-0418">Kinase</keyword>
<name>A0ABQ3B1E5_9GAMM</name>
<dbReference type="InterPro" id="IPR013749">
    <property type="entry name" value="PM/HMP-P_kinase-1"/>
</dbReference>
<dbReference type="PANTHER" id="PTHR20858:SF17">
    <property type="entry name" value="HYDROXYMETHYLPYRIMIDINE_PHOSPHOMETHYLPYRIMIDINE KINASE THI20-RELATED"/>
    <property type="match status" value="1"/>
</dbReference>
<evidence type="ECO:0000313" key="5">
    <source>
        <dbReference type="Proteomes" id="UP000619761"/>
    </source>
</evidence>
<evidence type="ECO:0000256" key="2">
    <source>
        <dbReference type="ARBA" id="ARBA00012135"/>
    </source>
</evidence>
<dbReference type="Gene3D" id="3.40.1190.20">
    <property type="match status" value="1"/>
</dbReference>
<dbReference type="Proteomes" id="UP000619761">
    <property type="component" value="Unassembled WGS sequence"/>
</dbReference>
<dbReference type="PANTHER" id="PTHR20858">
    <property type="entry name" value="PHOSPHOMETHYLPYRIMIDINE KINASE"/>
    <property type="match status" value="1"/>
</dbReference>